<gene>
    <name evidence="2" type="ORF">GCM10023176_62420</name>
</gene>
<protein>
    <submittedName>
        <fullName evidence="2">Uncharacterized protein</fullName>
    </submittedName>
</protein>
<keyword evidence="1" id="KW-1133">Transmembrane helix</keyword>
<name>A0ABP8T8Y9_9ACTN</name>
<accession>A0ABP8T8Y9</accession>
<dbReference type="RefSeq" id="WP_346125597.1">
    <property type="nucleotide sequence ID" value="NZ_BAABGU010000094.1"/>
</dbReference>
<sequence>MTRGCLYLAIALVVLAPACDAVGKLHWSLFYRPPMRLTMVGAGRALVLLLFTMALAYLLG</sequence>
<reference evidence="3" key="1">
    <citation type="journal article" date="2019" name="Int. J. Syst. Evol. Microbiol.">
        <title>The Global Catalogue of Microorganisms (GCM) 10K type strain sequencing project: providing services to taxonomists for standard genome sequencing and annotation.</title>
        <authorList>
            <consortium name="The Broad Institute Genomics Platform"/>
            <consortium name="The Broad Institute Genome Sequencing Center for Infectious Disease"/>
            <person name="Wu L."/>
            <person name="Ma J."/>
        </authorList>
    </citation>
    <scope>NUCLEOTIDE SEQUENCE [LARGE SCALE GENOMIC DNA]</scope>
    <source>
        <strain evidence="3">JCM 3175</strain>
    </source>
</reference>
<feature type="transmembrane region" description="Helical" evidence="1">
    <location>
        <begin position="37"/>
        <end position="59"/>
    </location>
</feature>
<evidence type="ECO:0000313" key="2">
    <source>
        <dbReference type="EMBL" id="GAA4581616.1"/>
    </source>
</evidence>
<keyword evidence="1" id="KW-0472">Membrane</keyword>
<dbReference type="EMBL" id="BAABGU010000094">
    <property type="protein sequence ID" value="GAA4581616.1"/>
    <property type="molecule type" value="Genomic_DNA"/>
</dbReference>
<proteinExistence type="predicted"/>
<comment type="caution">
    <text evidence="2">The sequence shown here is derived from an EMBL/GenBank/DDBJ whole genome shotgun (WGS) entry which is preliminary data.</text>
</comment>
<keyword evidence="3" id="KW-1185">Reference proteome</keyword>
<evidence type="ECO:0000313" key="3">
    <source>
        <dbReference type="Proteomes" id="UP001500307"/>
    </source>
</evidence>
<evidence type="ECO:0000256" key="1">
    <source>
        <dbReference type="SAM" id="Phobius"/>
    </source>
</evidence>
<dbReference type="Proteomes" id="UP001500307">
    <property type="component" value="Unassembled WGS sequence"/>
</dbReference>
<keyword evidence="1" id="KW-0812">Transmembrane</keyword>
<organism evidence="2 3">
    <name type="scientific">Micromonospora coerulea</name>
    <dbReference type="NCBI Taxonomy" id="47856"/>
    <lineage>
        <taxon>Bacteria</taxon>
        <taxon>Bacillati</taxon>
        <taxon>Actinomycetota</taxon>
        <taxon>Actinomycetes</taxon>
        <taxon>Micromonosporales</taxon>
        <taxon>Micromonosporaceae</taxon>
        <taxon>Micromonospora</taxon>
    </lineage>
</organism>